<sequence>MRSDPVLVIGSTGKTGRRIVRRLAEQGYPVTGVSRRSDPPFVWEDPSTWRRALEGIHSVYISYFPDLAAPGATAAIEALTSTAVDAGVTRLVLLSGRGEANAERCERIVRASGASFTLLRASWFSQNFTEGHLLESVHQGVIALPAGDVHEPFVDVDDIADVAVAALTDDRHAGRLYELTGPRLLTFGQAAAEISAAARRKVDYVALSPDAFRTALTESVGPDYADLLTNLCVEVFDGRNASLGGGVLDALGRQPRDFGDFCRAAAASGVWQ</sequence>
<dbReference type="Pfam" id="PF05368">
    <property type="entry name" value="NmrA"/>
    <property type="match status" value="1"/>
</dbReference>
<dbReference type="RefSeq" id="WP_129345905.1">
    <property type="nucleotide sequence ID" value="NZ_CP012670.1"/>
</dbReference>
<organism evidence="2 3">
    <name type="scientific">Sorangium cellulosum</name>
    <name type="common">Polyangium cellulosum</name>
    <dbReference type="NCBI Taxonomy" id="56"/>
    <lineage>
        <taxon>Bacteria</taxon>
        <taxon>Pseudomonadati</taxon>
        <taxon>Myxococcota</taxon>
        <taxon>Polyangia</taxon>
        <taxon>Polyangiales</taxon>
        <taxon>Polyangiaceae</taxon>
        <taxon>Sorangium</taxon>
    </lineage>
</organism>
<accession>A0A4P2PVS3</accession>
<dbReference type="InterPro" id="IPR051604">
    <property type="entry name" value="Ergot_Alk_Oxidoreductase"/>
</dbReference>
<reference evidence="2 3" key="1">
    <citation type="submission" date="2015-09" db="EMBL/GenBank/DDBJ databases">
        <title>Sorangium comparison.</title>
        <authorList>
            <person name="Zaburannyi N."/>
            <person name="Bunk B."/>
            <person name="Overmann J."/>
            <person name="Mueller R."/>
        </authorList>
    </citation>
    <scope>NUCLEOTIDE SEQUENCE [LARGE SCALE GENOMIC DNA]</scope>
    <source>
        <strain evidence="2 3">So ceGT47</strain>
    </source>
</reference>
<dbReference type="AlphaFoldDB" id="A0A4P2PVS3"/>
<proteinExistence type="predicted"/>
<dbReference type="SUPFAM" id="SSF51735">
    <property type="entry name" value="NAD(P)-binding Rossmann-fold domains"/>
    <property type="match status" value="1"/>
</dbReference>
<dbReference type="Gene3D" id="3.90.25.10">
    <property type="entry name" value="UDP-galactose 4-epimerase, domain 1"/>
    <property type="match status" value="1"/>
</dbReference>
<dbReference type="InterPro" id="IPR008030">
    <property type="entry name" value="NmrA-like"/>
</dbReference>
<feature type="domain" description="NmrA-like" evidence="1">
    <location>
        <begin position="5"/>
        <end position="220"/>
    </location>
</feature>
<name>A0A4P2PVS3_SORCE</name>
<dbReference type="InterPro" id="IPR036291">
    <property type="entry name" value="NAD(P)-bd_dom_sf"/>
</dbReference>
<dbReference type="PANTHER" id="PTHR43162:SF1">
    <property type="entry name" value="PRESTALK A DIFFERENTIATION PROTEIN A"/>
    <property type="match status" value="1"/>
</dbReference>
<dbReference type="Proteomes" id="UP000295781">
    <property type="component" value="Chromosome"/>
</dbReference>
<dbReference type="Gene3D" id="3.40.50.720">
    <property type="entry name" value="NAD(P)-binding Rossmann-like Domain"/>
    <property type="match status" value="1"/>
</dbReference>
<dbReference type="EMBL" id="CP012670">
    <property type="protein sequence ID" value="AUX20608.1"/>
    <property type="molecule type" value="Genomic_DNA"/>
</dbReference>
<gene>
    <name evidence="2" type="primary">nmrA</name>
    <name evidence="2" type="ORF">SOCEGT47_010800</name>
</gene>
<dbReference type="PANTHER" id="PTHR43162">
    <property type="match status" value="1"/>
</dbReference>
<dbReference type="OrthoDB" id="109735at2"/>
<evidence type="ECO:0000313" key="2">
    <source>
        <dbReference type="EMBL" id="AUX20608.1"/>
    </source>
</evidence>
<evidence type="ECO:0000259" key="1">
    <source>
        <dbReference type="Pfam" id="PF05368"/>
    </source>
</evidence>
<evidence type="ECO:0000313" key="3">
    <source>
        <dbReference type="Proteomes" id="UP000295781"/>
    </source>
</evidence>
<protein>
    <submittedName>
        <fullName evidence="2">NmrA family transcriptional regulator</fullName>
    </submittedName>
</protein>